<dbReference type="AlphaFoldDB" id="A0AAQ3U0V5"/>
<proteinExistence type="predicted"/>
<organism evidence="1 2">
    <name type="scientific">Paspalum notatum var. saurae</name>
    <dbReference type="NCBI Taxonomy" id="547442"/>
    <lineage>
        <taxon>Eukaryota</taxon>
        <taxon>Viridiplantae</taxon>
        <taxon>Streptophyta</taxon>
        <taxon>Embryophyta</taxon>
        <taxon>Tracheophyta</taxon>
        <taxon>Spermatophyta</taxon>
        <taxon>Magnoliopsida</taxon>
        <taxon>Liliopsida</taxon>
        <taxon>Poales</taxon>
        <taxon>Poaceae</taxon>
        <taxon>PACMAD clade</taxon>
        <taxon>Panicoideae</taxon>
        <taxon>Andropogonodae</taxon>
        <taxon>Paspaleae</taxon>
        <taxon>Paspalinae</taxon>
        <taxon>Paspalum</taxon>
    </lineage>
</organism>
<evidence type="ECO:0000313" key="1">
    <source>
        <dbReference type="EMBL" id="WVZ83504.1"/>
    </source>
</evidence>
<sequence length="171" mass="20349">MHHRKINNKDWISVEKRFQKKLERENSLSRRKTVLSSLPMFMLSFIEAPKGVLKKLDYYRSRFFWQCDEHKKKYRLAKWCILCKPKHIGGLGILNLEVQNRCLLSKWLFKLINEDGLWQDLFKRKYLSNKSISQVSKKPGDSHFWSGLMHVKDQFLALGSFEVKGGNQARF</sequence>
<dbReference type="PANTHER" id="PTHR33116">
    <property type="entry name" value="REVERSE TRANSCRIPTASE ZINC-BINDING DOMAIN-CONTAINING PROTEIN-RELATED-RELATED"/>
    <property type="match status" value="1"/>
</dbReference>
<keyword evidence="2" id="KW-1185">Reference proteome</keyword>
<dbReference type="PANTHER" id="PTHR33116:SF87">
    <property type="entry name" value="OS01G0158850 PROTEIN"/>
    <property type="match status" value="1"/>
</dbReference>
<reference evidence="1 2" key="1">
    <citation type="submission" date="2024-02" db="EMBL/GenBank/DDBJ databases">
        <title>High-quality chromosome-scale genome assembly of Pensacola bahiagrass (Paspalum notatum Flugge var. saurae).</title>
        <authorList>
            <person name="Vega J.M."/>
            <person name="Podio M."/>
            <person name="Orjuela J."/>
            <person name="Siena L.A."/>
            <person name="Pessino S.C."/>
            <person name="Combes M.C."/>
            <person name="Mariac C."/>
            <person name="Albertini E."/>
            <person name="Pupilli F."/>
            <person name="Ortiz J.P.A."/>
            <person name="Leblanc O."/>
        </authorList>
    </citation>
    <scope>NUCLEOTIDE SEQUENCE [LARGE SCALE GENOMIC DNA]</scope>
    <source>
        <strain evidence="1">R1</strain>
        <tissue evidence="1">Leaf</tissue>
    </source>
</reference>
<name>A0AAQ3U0V5_PASNO</name>
<protein>
    <submittedName>
        <fullName evidence="1">Uncharacterized protein</fullName>
    </submittedName>
</protein>
<gene>
    <name evidence="1" type="ORF">U9M48_030646</name>
</gene>
<dbReference type="Proteomes" id="UP001341281">
    <property type="component" value="Chromosome 07"/>
</dbReference>
<evidence type="ECO:0000313" key="2">
    <source>
        <dbReference type="Proteomes" id="UP001341281"/>
    </source>
</evidence>
<dbReference type="EMBL" id="CP144751">
    <property type="protein sequence ID" value="WVZ83504.1"/>
    <property type="molecule type" value="Genomic_DNA"/>
</dbReference>
<accession>A0AAQ3U0V5</accession>